<evidence type="ECO:0000256" key="5">
    <source>
        <dbReference type="ARBA" id="ARBA00022801"/>
    </source>
</evidence>
<dbReference type="PANTHER" id="PTHR34072">
    <property type="entry name" value="ENZYMATIC POLYPROTEIN-RELATED"/>
    <property type="match status" value="1"/>
</dbReference>
<dbReference type="GO" id="GO:0004519">
    <property type="term" value="F:endonuclease activity"/>
    <property type="evidence" value="ECO:0007669"/>
    <property type="project" value="UniProtKB-KW"/>
</dbReference>
<keyword evidence="5" id="KW-0378">Hydrolase</keyword>
<reference evidence="8" key="1">
    <citation type="submission" date="2015-10" db="EMBL/GenBank/DDBJ databases">
        <authorList>
            <person name="Martinez-Garcia P.J."/>
            <person name="Crepeau M.W."/>
            <person name="Puiu D."/>
            <person name="Gonzalez-Ibeas D."/>
            <person name="Whalen J."/>
            <person name="Stevens K."/>
            <person name="Paul R."/>
            <person name="Butterfield T."/>
            <person name="Britton M."/>
            <person name="Reagan R."/>
            <person name="Chakraborty S."/>
            <person name="Walawage S.L."/>
            <person name="Vasquez-Gross H.A."/>
            <person name="Cardeno C."/>
            <person name="Famula R."/>
            <person name="Pratt K."/>
            <person name="Kuruganti S."/>
            <person name="Aradhya M.K."/>
            <person name="Leslie C.A."/>
            <person name="Dandekar A.M."/>
            <person name="Salzberg S.L."/>
            <person name="Wegrzyn J.L."/>
            <person name="Langley C.H."/>
            <person name="Neale D.B."/>
        </authorList>
    </citation>
    <scope>NUCLEOTIDE SEQUENCE</scope>
    <source>
        <tissue evidence="8">Leaves</tissue>
    </source>
</reference>
<evidence type="ECO:0000256" key="1">
    <source>
        <dbReference type="ARBA" id="ARBA00022679"/>
    </source>
</evidence>
<dbReference type="InterPro" id="IPR041373">
    <property type="entry name" value="RT_RNaseH"/>
</dbReference>
<dbReference type="EMBL" id="LIHL02000660">
    <property type="protein sequence ID" value="KAF5441978.1"/>
    <property type="molecule type" value="Genomic_DNA"/>
</dbReference>
<keyword evidence="2" id="KW-0548">Nucleotidyltransferase</keyword>
<reference evidence="8" key="2">
    <citation type="submission" date="2020-03" db="EMBL/GenBank/DDBJ databases">
        <title>Walnut 2.0.</title>
        <authorList>
            <person name="Marrano A."/>
            <person name="Britton M."/>
            <person name="Zimin A.V."/>
            <person name="Zaini P.A."/>
            <person name="Workman R."/>
            <person name="Puiu D."/>
            <person name="Bianco L."/>
            <person name="Allen B.J."/>
            <person name="Troggio M."/>
            <person name="Leslie C.A."/>
            <person name="Timp W."/>
            <person name="Dendekar A."/>
            <person name="Salzberg S.L."/>
            <person name="Neale D.B."/>
        </authorList>
    </citation>
    <scope>NUCLEOTIDE SEQUENCE</scope>
    <source>
        <tissue evidence="8">Leaves</tissue>
    </source>
</reference>
<feature type="domain" description="Reverse transcriptase RNase H-like" evidence="7">
    <location>
        <begin position="48"/>
        <end position="99"/>
    </location>
</feature>
<sequence>MVNVAIGGVLMSKTHEAAYELLEELASNNYQWFVEKAMPRKMAGVFELDSITALVAQMTNLLQQLGSKVVVYTDHSALKYLLSKKDVKPRLWVLLLQEFNLEINDKKGTKNVVVDHLSRLELKEVAGEEKFPIMETFPDEQLMAIQVVP</sequence>
<feature type="non-terminal residue" evidence="8">
    <location>
        <position position="149"/>
    </location>
</feature>
<dbReference type="Pfam" id="PF17917">
    <property type="entry name" value="RT_RNaseH"/>
    <property type="match status" value="1"/>
</dbReference>
<evidence type="ECO:0000256" key="2">
    <source>
        <dbReference type="ARBA" id="ARBA00022695"/>
    </source>
</evidence>
<evidence type="ECO:0000256" key="4">
    <source>
        <dbReference type="ARBA" id="ARBA00022759"/>
    </source>
</evidence>
<protein>
    <recommendedName>
        <fullName evidence="7">Reverse transcriptase RNase H-like domain-containing protein</fullName>
    </recommendedName>
</protein>
<dbReference type="GO" id="GO:0003964">
    <property type="term" value="F:RNA-directed DNA polymerase activity"/>
    <property type="evidence" value="ECO:0007669"/>
    <property type="project" value="UniProtKB-KW"/>
</dbReference>
<accession>A0A833TRX6</accession>
<gene>
    <name evidence="8" type="ORF">F2P56_037072</name>
</gene>
<keyword evidence="1" id="KW-0808">Transferase</keyword>
<evidence type="ECO:0000259" key="7">
    <source>
        <dbReference type="Pfam" id="PF17917"/>
    </source>
</evidence>
<organism evidence="8 9">
    <name type="scientific">Juglans regia</name>
    <name type="common">English walnut</name>
    <dbReference type="NCBI Taxonomy" id="51240"/>
    <lineage>
        <taxon>Eukaryota</taxon>
        <taxon>Viridiplantae</taxon>
        <taxon>Streptophyta</taxon>
        <taxon>Embryophyta</taxon>
        <taxon>Tracheophyta</taxon>
        <taxon>Spermatophyta</taxon>
        <taxon>Magnoliopsida</taxon>
        <taxon>eudicotyledons</taxon>
        <taxon>Gunneridae</taxon>
        <taxon>Pentapetalae</taxon>
        <taxon>rosids</taxon>
        <taxon>fabids</taxon>
        <taxon>Fagales</taxon>
        <taxon>Juglandaceae</taxon>
        <taxon>Juglans</taxon>
    </lineage>
</organism>
<dbReference type="Gramene" id="Jr_Scaffold_650_00070_p1">
    <property type="protein sequence ID" value="cds.Jr_Scaffold_650_00070_p1"/>
    <property type="gene ID" value="Jr_Scaffold_650_00070"/>
</dbReference>
<evidence type="ECO:0000256" key="6">
    <source>
        <dbReference type="ARBA" id="ARBA00022918"/>
    </source>
</evidence>
<proteinExistence type="predicted"/>
<dbReference type="Proteomes" id="UP000619265">
    <property type="component" value="Unassembled WGS sequence"/>
</dbReference>
<evidence type="ECO:0000313" key="8">
    <source>
        <dbReference type="EMBL" id="KAF5441978.1"/>
    </source>
</evidence>
<comment type="caution">
    <text evidence="8">The sequence shown here is derived from an EMBL/GenBank/DDBJ whole genome shotgun (WGS) entry which is preliminary data.</text>
</comment>
<evidence type="ECO:0000313" key="9">
    <source>
        <dbReference type="Proteomes" id="UP000619265"/>
    </source>
</evidence>
<keyword evidence="3" id="KW-0540">Nuclease</keyword>
<dbReference type="PANTHER" id="PTHR34072:SF57">
    <property type="entry name" value="RNA-DIRECTED DNA POLYMERASE"/>
    <property type="match status" value="1"/>
</dbReference>
<dbReference type="AlphaFoldDB" id="A0A833TRX6"/>
<evidence type="ECO:0000256" key="3">
    <source>
        <dbReference type="ARBA" id="ARBA00022722"/>
    </source>
</evidence>
<name>A0A833TRX6_JUGRE</name>
<keyword evidence="4" id="KW-0255">Endonuclease</keyword>
<dbReference type="GO" id="GO:0016787">
    <property type="term" value="F:hydrolase activity"/>
    <property type="evidence" value="ECO:0007669"/>
    <property type="project" value="UniProtKB-KW"/>
</dbReference>
<keyword evidence="6" id="KW-0695">RNA-directed DNA polymerase</keyword>